<evidence type="ECO:0000313" key="8">
    <source>
        <dbReference type="EMBL" id="MFC3811502.1"/>
    </source>
</evidence>
<evidence type="ECO:0000256" key="6">
    <source>
        <dbReference type="HAMAP-Rule" id="MF_00147"/>
    </source>
</evidence>
<dbReference type="EMBL" id="JBHRYQ010000001">
    <property type="protein sequence ID" value="MFC3811502.1"/>
    <property type="molecule type" value="Genomic_DNA"/>
</dbReference>
<keyword evidence="3 6" id="KW-0963">Cytoplasm</keyword>
<dbReference type="PROSITE" id="PS00171">
    <property type="entry name" value="TIM_1"/>
    <property type="match status" value="1"/>
</dbReference>
<dbReference type="InterPro" id="IPR020861">
    <property type="entry name" value="Triosephosphate_isomerase_AS"/>
</dbReference>
<dbReference type="PANTHER" id="PTHR21139">
    <property type="entry name" value="TRIOSEPHOSPHATE ISOMERASE"/>
    <property type="match status" value="1"/>
</dbReference>
<feature type="binding site" evidence="6">
    <location>
        <position position="176"/>
    </location>
    <ligand>
        <name>substrate</name>
    </ligand>
</feature>
<dbReference type="SUPFAM" id="SSF51351">
    <property type="entry name" value="Triosephosphate isomerase (TIM)"/>
    <property type="match status" value="1"/>
</dbReference>
<feature type="binding site" evidence="6">
    <location>
        <begin position="9"/>
        <end position="11"/>
    </location>
    <ligand>
        <name>substrate</name>
    </ligand>
</feature>
<evidence type="ECO:0000256" key="5">
    <source>
        <dbReference type="ARBA" id="ARBA00023235"/>
    </source>
</evidence>
<dbReference type="PANTHER" id="PTHR21139:SF42">
    <property type="entry name" value="TRIOSEPHOSPHATE ISOMERASE"/>
    <property type="match status" value="1"/>
</dbReference>
<dbReference type="Pfam" id="PF00121">
    <property type="entry name" value="TIM"/>
    <property type="match status" value="1"/>
</dbReference>
<dbReference type="Proteomes" id="UP001595616">
    <property type="component" value="Unassembled WGS sequence"/>
</dbReference>
<dbReference type="InterPro" id="IPR035990">
    <property type="entry name" value="TIM_sf"/>
</dbReference>
<sequence length="255" mass="27309">MRKKYAAGNWKMNKTFEEGQILLSEVVNMVGDELTNPNVQVVLGVPFPYLSSFSKLINTPKVALAAQNCHPKPSGAYTGEVSVSMLKSVGVTYVIIGHSERREYFGESDAFIAEKVDAILAEGLTPIFCCGETLSQREAGIHFDFVSGQLTNGLFHLSADAIKKVVIAYEPIWAIGTGVTASSAQAQEMHKVLRDHLASKYGQEVADEISILYGGSVGAGNAVELFSQPDVDGGLVGGASLKSRDFTDISKSFPA</sequence>
<feature type="binding site" evidence="6">
    <location>
        <begin position="237"/>
        <end position="238"/>
    </location>
    <ligand>
        <name>substrate</name>
    </ligand>
</feature>
<dbReference type="HAMAP" id="MF_00147_B">
    <property type="entry name" value="TIM_B"/>
    <property type="match status" value="1"/>
</dbReference>
<evidence type="ECO:0000313" key="9">
    <source>
        <dbReference type="Proteomes" id="UP001595616"/>
    </source>
</evidence>
<protein>
    <recommendedName>
        <fullName evidence="6 7">Triosephosphate isomerase</fullName>
        <shortName evidence="6">TIM</shortName>
        <shortName evidence="6">TPI</shortName>
        <ecNumber evidence="6 7">5.3.1.1</ecNumber>
    </recommendedName>
    <alternativeName>
        <fullName evidence="6">Triose-phosphate isomerase</fullName>
    </alternativeName>
</protein>
<dbReference type="InterPro" id="IPR000652">
    <property type="entry name" value="Triosephosphate_isomerase"/>
</dbReference>
<evidence type="ECO:0000256" key="1">
    <source>
        <dbReference type="ARBA" id="ARBA00007422"/>
    </source>
</evidence>
<dbReference type="InterPro" id="IPR022896">
    <property type="entry name" value="TrioseP_Isoase_bac/euk"/>
</dbReference>
<dbReference type="CDD" id="cd00311">
    <property type="entry name" value="TIM"/>
    <property type="match status" value="1"/>
</dbReference>
<comment type="function">
    <text evidence="6">Involved in the gluconeogenesis. Catalyzes stereospecifically the conversion of dihydroxyacetone phosphate (DHAP) to D-glyceraldehyde-3-phosphate (G3P).</text>
</comment>
<keyword evidence="5 6" id="KW-0413">Isomerase</keyword>
<keyword evidence="9" id="KW-1185">Reference proteome</keyword>
<feature type="binding site" evidence="6">
    <location>
        <position position="216"/>
    </location>
    <ligand>
        <name>substrate</name>
    </ligand>
</feature>
<evidence type="ECO:0000256" key="2">
    <source>
        <dbReference type="ARBA" id="ARBA00022432"/>
    </source>
</evidence>
<name>A0ABV7YXB7_9BACT</name>
<dbReference type="GO" id="GO:0004807">
    <property type="term" value="F:triose-phosphate isomerase activity"/>
    <property type="evidence" value="ECO:0007669"/>
    <property type="project" value="UniProtKB-EC"/>
</dbReference>
<evidence type="ECO:0000256" key="7">
    <source>
        <dbReference type="RuleBase" id="RU363013"/>
    </source>
</evidence>
<keyword evidence="4 6" id="KW-0324">Glycolysis</keyword>
<dbReference type="PROSITE" id="PS51440">
    <property type="entry name" value="TIM_2"/>
    <property type="match status" value="1"/>
</dbReference>
<reference evidence="9" key="1">
    <citation type="journal article" date="2019" name="Int. J. Syst. Evol. Microbiol.">
        <title>The Global Catalogue of Microorganisms (GCM) 10K type strain sequencing project: providing services to taxonomists for standard genome sequencing and annotation.</title>
        <authorList>
            <consortium name="The Broad Institute Genomics Platform"/>
            <consortium name="The Broad Institute Genome Sequencing Center for Infectious Disease"/>
            <person name="Wu L."/>
            <person name="Ma J."/>
        </authorList>
    </citation>
    <scope>NUCLEOTIDE SEQUENCE [LARGE SCALE GENOMIC DNA]</scope>
    <source>
        <strain evidence="9">CECT 7956</strain>
    </source>
</reference>
<gene>
    <name evidence="6 8" type="primary">tpiA</name>
    <name evidence="8" type="ORF">ACFOOI_12625</name>
</gene>
<dbReference type="RefSeq" id="WP_379838340.1">
    <property type="nucleotide sequence ID" value="NZ_JBHRYQ010000001.1"/>
</dbReference>
<comment type="caution">
    <text evidence="8">The sequence shown here is derived from an EMBL/GenBank/DDBJ whole genome shotgun (WGS) entry which is preliminary data.</text>
</comment>
<comment type="pathway">
    <text evidence="6 7">Carbohydrate degradation; glycolysis; D-glyceraldehyde 3-phosphate from glycerone phosphate: step 1/1.</text>
</comment>
<dbReference type="EC" id="5.3.1.1" evidence="6 7"/>
<accession>A0ABV7YXB7</accession>
<comment type="pathway">
    <text evidence="6 7">Carbohydrate biosynthesis; gluconeogenesis.</text>
</comment>
<dbReference type="Gene3D" id="3.20.20.70">
    <property type="entry name" value="Aldolase class I"/>
    <property type="match status" value="1"/>
</dbReference>
<evidence type="ECO:0000256" key="3">
    <source>
        <dbReference type="ARBA" id="ARBA00022490"/>
    </source>
</evidence>
<dbReference type="InterPro" id="IPR013785">
    <property type="entry name" value="Aldolase_TIM"/>
</dbReference>
<comment type="similarity">
    <text evidence="1 6 7">Belongs to the triosephosphate isomerase family.</text>
</comment>
<comment type="subcellular location">
    <subcellularLocation>
        <location evidence="6 7">Cytoplasm</location>
    </subcellularLocation>
</comment>
<evidence type="ECO:0000256" key="4">
    <source>
        <dbReference type="ARBA" id="ARBA00023152"/>
    </source>
</evidence>
<comment type="catalytic activity">
    <reaction evidence="6 7">
        <text>D-glyceraldehyde 3-phosphate = dihydroxyacetone phosphate</text>
        <dbReference type="Rhea" id="RHEA:18585"/>
        <dbReference type="ChEBI" id="CHEBI:57642"/>
        <dbReference type="ChEBI" id="CHEBI:59776"/>
        <dbReference type="EC" id="5.3.1.1"/>
    </reaction>
</comment>
<keyword evidence="2 6" id="KW-0312">Gluconeogenesis</keyword>
<feature type="active site" description="Proton acceptor" evidence="6">
    <location>
        <position position="170"/>
    </location>
</feature>
<organism evidence="8 9">
    <name type="scientific">Lacihabitans lacunae</name>
    <dbReference type="NCBI Taxonomy" id="1028214"/>
    <lineage>
        <taxon>Bacteria</taxon>
        <taxon>Pseudomonadati</taxon>
        <taxon>Bacteroidota</taxon>
        <taxon>Cytophagia</taxon>
        <taxon>Cytophagales</taxon>
        <taxon>Leadbetterellaceae</taxon>
        <taxon>Lacihabitans</taxon>
    </lineage>
</organism>
<dbReference type="NCBIfam" id="TIGR00419">
    <property type="entry name" value="tim"/>
    <property type="match status" value="1"/>
</dbReference>
<feature type="active site" description="Electrophile" evidence="6">
    <location>
        <position position="98"/>
    </location>
</feature>
<proteinExistence type="inferred from homology"/>
<comment type="subunit">
    <text evidence="6 7">Homodimer.</text>
</comment>